<dbReference type="AlphaFoldDB" id="A0A1R1XIP1"/>
<dbReference type="Proteomes" id="UP000187429">
    <property type="component" value="Unassembled WGS sequence"/>
</dbReference>
<accession>A0A1R1XIP1</accession>
<keyword evidence="2" id="KW-1185">Reference proteome</keyword>
<dbReference type="EMBL" id="LSSM01004618">
    <property type="protein sequence ID" value="OMJ14511.1"/>
    <property type="molecule type" value="Genomic_DNA"/>
</dbReference>
<evidence type="ECO:0000313" key="2">
    <source>
        <dbReference type="Proteomes" id="UP000187429"/>
    </source>
</evidence>
<name>A0A1R1XIP1_9FUNG</name>
<proteinExistence type="predicted"/>
<gene>
    <name evidence="1" type="ORF">AYI69_g8574</name>
</gene>
<reference evidence="2" key="1">
    <citation type="submission" date="2017-01" db="EMBL/GenBank/DDBJ databases">
        <authorList>
            <person name="Wang Y."/>
            <person name="White M."/>
            <person name="Kvist S."/>
            <person name="Moncalvo J.-M."/>
        </authorList>
    </citation>
    <scope>NUCLEOTIDE SEQUENCE [LARGE SCALE GENOMIC DNA]</scope>
    <source>
        <strain evidence="2">ID-206-W2</strain>
    </source>
</reference>
<comment type="caution">
    <text evidence="1">The sequence shown here is derived from an EMBL/GenBank/DDBJ whole genome shotgun (WGS) entry which is preliminary data.</text>
</comment>
<protein>
    <submittedName>
        <fullName evidence="1">Uncharacterized protein</fullName>
    </submittedName>
</protein>
<evidence type="ECO:0000313" key="1">
    <source>
        <dbReference type="EMBL" id="OMJ14511.1"/>
    </source>
</evidence>
<sequence>MSATTSPSDDHSPLVLTPSIFGDDYEEDMVYSPIKLSRHHDTAQLAEINPQDPTLPSTLEITQKCRAEVNFDEETPNLTLRVIHSYMHKNTYMSI</sequence>
<organism evidence="1 2">
    <name type="scientific">Smittium culicis</name>
    <dbReference type="NCBI Taxonomy" id="133412"/>
    <lineage>
        <taxon>Eukaryota</taxon>
        <taxon>Fungi</taxon>
        <taxon>Fungi incertae sedis</taxon>
        <taxon>Zoopagomycota</taxon>
        <taxon>Kickxellomycotina</taxon>
        <taxon>Harpellomycetes</taxon>
        <taxon>Harpellales</taxon>
        <taxon>Legeriomycetaceae</taxon>
        <taxon>Smittium</taxon>
    </lineage>
</organism>